<comment type="caution">
    <text evidence="1">The sequence shown here is derived from an EMBL/GenBank/DDBJ whole genome shotgun (WGS) entry which is preliminary data.</text>
</comment>
<gene>
    <name evidence="1" type="ORF">PR002_g12428</name>
</gene>
<dbReference type="Proteomes" id="UP000435112">
    <property type="component" value="Unassembled WGS sequence"/>
</dbReference>
<sequence length="40" mass="4604">MVEMKDTVEHHLEMVGLQTLEMRSGMFLYAWRTFPSSAGS</sequence>
<dbReference type="AlphaFoldDB" id="A0A6A3LRM6"/>
<organism evidence="1 2">
    <name type="scientific">Phytophthora rubi</name>
    <dbReference type="NCBI Taxonomy" id="129364"/>
    <lineage>
        <taxon>Eukaryota</taxon>
        <taxon>Sar</taxon>
        <taxon>Stramenopiles</taxon>
        <taxon>Oomycota</taxon>
        <taxon>Peronosporomycetes</taxon>
        <taxon>Peronosporales</taxon>
        <taxon>Peronosporaceae</taxon>
        <taxon>Phytophthora</taxon>
    </lineage>
</organism>
<accession>A0A6A3LRM6</accession>
<name>A0A6A3LRM6_9STRA</name>
<reference evidence="1 2" key="1">
    <citation type="submission" date="2018-09" db="EMBL/GenBank/DDBJ databases">
        <title>Genomic investigation of the strawberry pathogen Phytophthora fragariae indicates pathogenicity is determined by transcriptional variation in three key races.</title>
        <authorList>
            <person name="Adams T.M."/>
            <person name="Armitage A.D."/>
            <person name="Sobczyk M.K."/>
            <person name="Bates H.J."/>
            <person name="Dunwell J.M."/>
            <person name="Nellist C.F."/>
            <person name="Harrison R.J."/>
        </authorList>
    </citation>
    <scope>NUCLEOTIDE SEQUENCE [LARGE SCALE GENOMIC DNA]</scope>
    <source>
        <strain evidence="1 2">SCRP324</strain>
    </source>
</reference>
<dbReference type="EMBL" id="QXFU01000781">
    <property type="protein sequence ID" value="KAE9020808.1"/>
    <property type="molecule type" value="Genomic_DNA"/>
</dbReference>
<proteinExistence type="predicted"/>
<protein>
    <submittedName>
        <fullName evidence="1">Uncharacterized protein</fullName>
    </submittedName>
</protein>
<evidence type="ECO:0000313" key="2">
    <source>
        <dbReference type="Proteomes" id="UP000435112"/>
    </source>
</evidence>
<evidence type="ECO:0000313" key="1">
    <source>
        <dbReference type="EMBL" id="KAE9020808.1"/>
    </source>
</evidence>